<evidence type="ECO:0000313" key="10">
    <source>
        <dbReference type="Proteomes" id="UP001597387"/>
    </source>
</evidence>
<dbReference type="PANTHER" id="PTHR30572">
    <property type="entry name" value="MEMBRANE COMPONENT OF TRANSPORTER-RELATED"/>
    <property type="match status" value="1"/>
</dbReference>
<evidence type="ECO:0000256" key="1">
    <source>
        <dbReference type="ARBA" id="ARBA00004651"/>
    </source>
</evidence>
<dbReference type="Proteomes" id="UP001597387">
    <property type="component" value="Unassembled WGS sequence"/>
</dbReference>
<evidence type="ECO:0000259" key="7">
    <source>
        <dbReference type="Pfam" id="PF02687"/>
    </source>
</evidence>
<evidence type="ECO:0000256" key="4">
    <source>
        <dbReference type="ARBA" id="ARBA00022989"/>
    </source>
</evidence>
<dbReference type="EMBL" id="JBHUHZ010000001">
    <property type="protein sequence ID" value="MFD2161300.1"/>
    <property type="molecule type" value="Genomic_DNA"/>
</dbReference>
<feature type="transmembrane region" description="Helical" evidence="6">
    <location>
        <begin position="279"/>
        <end position="300"/>
    </location>
</feature>
<keyword evidence="4 6" id="KW-1133">Transmembrane helix</keyword>
<feature type="transmembrane region" description="Helical" evidence="6">
    <location>
        <begin position="379"/>
        <end position="400"/>
    </location>
</feature>
<proteinExistence type="predicted"/>
<evidence type="ECO:0000256" key="3">
    <source>
        <dbReference type="ARBA" id="ARBA00022692"/>
    </source>
</evidence>
<comment type="subcellular location">
    <subcellularLocation>
        <location evidence="1">Cell membrane</location>
        <topology evidence="1">Multi-pass membrane protein</topology>
    </subcellularLocation>
</comment>
<comment type="caution">
    <text evidence="9">The sequence shown here is derived from an EMBL/GenBank/DDBJ whole genome shotgun (WGS) entry which is preliminary data.</text>
</comment>
<sequence length="417" mass="46233">MMKNYIKIAFKVMLRKKYYTALSLIGISFTIMMVTVFASFIDSVIGANATEVNRNRTLIFDKVSMYKAGKETASAPSYPFIEKYVAGLESTEYVSAFTDISYVSDVNGRLQGHHLKLTDENFWKIMTFDFLEGKPFHQTEVKTGARVAVITEKAKEYFFNDQQAVGKSIAVYGNSYKVIGVVEPAVGYSKAYADIYLPLTTDTSVYSKPNEISGSYCAMLLAKTSDLKKVRTELRGRMRKIRNHVSGVDSVKAYAFTALEQFSKSSSFRDDEPEYGKTAIALIVVLILFMLIPAISLINLNLSRIGERAEEIGIRKSFGATSRAVINQLVIENIIITLVGGLVGLGLAIYASQLLVVVINSFDPLFKIPEGSLILSWRVFASSLFSCLLFGLLSGVYPAWKISRLNVIKALRGGNNL</sequence>
<accession>A0ABW4ZH79</accession>
<gene>
    <name evidence="9" type="ORF">ACFSJU_02795</name>
</gene>
<name>A0ABW4ZH79_9SPHI</name>
<keyword evidence="10" id="KW-1185">Reference proteome</keyword>
<keyword evidence="5 6" id="KW-0472">Membrane</keyword>
<dbReference type="PANTHER" id="PTHR30572:SF18">
    <property type="entry name" value="ABC-TYPE MACROLIDE FAMILY EXPORT SYSTEM PERMEASE COMPONENT 2"/>
    <property type="match status" value="1"/>
</dbReference>
<reference evidence="10" key="1">
    <citation type="journal article" date="2019" name="Int. J. Syst. Evol. Microbiol.">
        <title>The Global Catalogue of Microorganisms (GCM) 10K type strain sequencing project: providing services to taxonomists for standard genome sequencing and annotation.</title>
        <authorList>
            <consortium name="The Broad Institute Genomics Platform"/>
            <consortium name="The Broad Institute Genome Sequencing Center for Infectious Disease"/>
            <person name="Wu L."/>
            <person name="Ma J."/>
        </authorList>
    </citation>
    <scope>NUCLEOTIDE SEQUENCE [LARGE SCALE GENOMIC DNA]</scope>
    <source>
        <strain evidence="10">KCTC 42217</strain>
    </source>
</reference>
<dbReference type="RefSeq" id="WP_255899681.1">
    <property type="nucleotide sequence ID" value="NZ_JAFMZO010000001.1"/>
</dbReference>
<keyword evidence="2" id="KW-1003">Cell membrane</keyword>
<protein>
    <submittedName>
        <fullName evidence="9">ABC transporter permease</fullName>
    </submittedName>
</protein>
<evidence type="ECO:0000313" key="9">
    <source>
        <dbReference type="EMBL" id="MFD2161300.1"/>
    </source>
</evidence>
<dbReference type="InterPro" id="IPR025857">
    <property type="entry name" value="MacB_PCD"/>
</dbReference>
<dbReference type="Pfam" id="PF02687">
    <property type="entry name" value="FtsX"/>
    <property type="match status" value="1"/>
</dbReference>
<evidence type="ECO:0000256" key="5">
    <source>
        <dbReference type="ARBA" id="ARBA00023136"/>
    </source>
</evidence>
<dbReference type="InterPro" id="IPR003838">
    <property type="entry name" value="ABC3_permease_C"/>
</dbReference>
<keyword evidence="3 6" id="KW-0812">Transmembrane</keyword>
<evidence type="ECO:0000259" key="8">
    <source>
        <dbReference type="Pfam" id="PF12704"/>
    </source>
</evidence>
<feature type="domain" description="MacB-like periplasmic core" evidence="8">
    <location>
        <begin position="20"/>
        <end position="235"/>
    </location>
</feature>
<feature type="transmembrane region" description="Helical" evidence="6">
    <location>
        <begin position="334"/>
        <end position="359"/>
    </location>
</feature>
<evidence type="ECO:0000256" key="2">
    <source>
        <dbReference type="ARBA" id="ARBA00022475"/>
    </source>
</evidence>
<organism evidence="9 10">
    <name type="scientific">Paradesertivirga mongoliensis</name>
    <dbReference type="NCBI Taxonomy" id="2100740"/>
    <lineage>
        <taxon>Bacteria</taxon>
        <taxon>Pseudomonadati</taxon>
        <taxon>Bacteroidota</taxon>
        <taxon>Sphingobacteriia</taxon>
        <taxon>Sphingobacteriales</taxon>
        <taxon>Sphingobacteriaceae</taxon>
        <taxon>Paradesertivirga</taxon>
    </lineage>
</organism>
<dbReference type="Pfam" id="PF12704">
    <property type="entry name" value="MacB_PCD"/>
    <property type="match status" value="1"/>
</dbReference>
<dbReference type="InterPro" id="IPR050250">
    <property type="entry name" value="Macrolide_Exporter_MacB"/>
</dbReference>
<feature type="transmembrane region" description="Helical" evidence="6">
    <location>
        <begin position="21"/>
        <end position="41"/>
    </location>
</feature>
<feature type="domain" description="ABC3 transporter permease C-terminal" evidence="7">
    <location>
        <begin position="283"/>
        <end position="406"/>
    </location>
</feature>
<evidence type="ECO:0000256" key="6">
    <source>
        <dbReference type="SAM" id="Phobius"/>
    </source>
</evidence>